<dbReference type="CDD" id="cd16894">
    <property type="entry name" value="MltD-like"/>
    <property type="match status" value="1"/>
</dbReference>
<dbReference type="Pfam" id="PF01464">
    <property type="entry name" value="SLT"/>
    <property type="match status" value="1"/>
</dbReference>
<dbReference type="Gene3D" id="1.10.530.10">
    <property type="match status" value="1"/>
</dbReference>
<comment type="caution">
    <text evidence="4">The sequence shown here is derived from an EMBL/GenBank/DDBJ whole genome shotgun (WGS) entry which is preliminary data.</text>
</comment>
<dbReference type="Gene3D" id="3.10.350.10">
    <property type="entry name" value="LysM domain"/>
    <property type="match status" value="2"/>
</dbReference>
<dbReference type="InterPro" id="IPR008258">
    <property type="entry name" value="Transglycosylase_SLT_dom_1"/>
</dbReference>
<evidence type="ECO:0000256" key="1">
    <source>
        <dbReference type="ARBA" id="ARBA00007734"/>
    </source>
</evidence>
<dbReference type="Pfam" id="PF01476">
    <property type="entry name" value="LysM"/>
    <property type="match status" value="1"/>
</dbReference>
<sequence length="521" mass="57673">MKQFRHRLSLALTSALLAWAGPQISYAGENDLYALETQNSTSTTPLKTPLIPIEASPENPPQEEVAALNAIAPEVDLWGRIRKGYAIPDIDNQLVANQVNWYSSRADYIQRTVERGSRYLFHVVEELEKRGMPTELALLPFIESAFNPQALSTAKASGMWQFMAATGRDFNLKQNMFKDDRRGVIDSTDAALTYLERLHGMFGDWQLALAAYNWGEGSVQRAIKKQQALGLPTDFESMSSLMPLETRNYLPKLQAVKNIIGHPEQYSISLPKLDNQPYFVTIEKTRDIDVRVAAKLAELSVSEFNALNPQFNRPVITGDSNTKILLPMENAALFKENLSKWQGPLSTWSTHTVGKTERVESLATRLGLKPEVLREVNLIPAKMLVKAGSTLLIPKSSKTPDQDISMEIAEKAQLIIEKNPPPGRQVSFKVGKHDSLNSVAKRYKVSVAQLKDWNNLKRDNIAAGQTLQIHLPYVAAARGKAPVRLAAHGSAAKPAHGNAAHKAAPAKIMVASAKPVKRRHG</sequence>
<comment type="similarity">
    <text evidence="1">Belongs to the transglycosylase Slt family.</text>
</comment>
<dbReference type="CDD" id="cd00118">
    <property type="entry name" value="LysM"/>
    <property type="match status" value="1"/>
</dbReference>
<dbReference type="InterPro" id="IPR036779">
    <property type="entry name" value="LysM_dom_sf"/>
</dbReference>
<keyword evidence="5" id="KW-1185">Reference proteome</keyword>
<dbReference type="PROSITE" id="PS00922">
    <property type="entry name" value="TRANSGLYCOSYLASE"/>
    <property type="match status" value="1"/>
</dbReference>
<keyword evidence="2" id="KW-0732">Signal</keyword>
<dbReference type="GO" id="GO:0016020">
    <property type="term" value="C:membrane"/>
    <property type="evidence" value="ECO:0007669"/>
    <property type="project" value="InterPro"/>
</dbReference>
<reference evidence="4" key="1">
    <citation type="journal article" date="2014" name="Int. J. Syst. Evol. Microbiol.">
        <title>Complete genome sequence of Corynebacterium casei LMG S-19264T (=DSM 44701T), isolated from a smear-ripened cheese.</title>
        <authorList>
            <consortium name="US DOE Joint Genome Institute (JGI-PGF)"/>
            <person name="Walter F."/>
            <person name="Albersmeier A."/>
            <person name="Kalinowski J."/>
            <person name="Ruckert C."/>
        </authorList>
    </citation>
    <scope>NUCLEOTIDE SEQUENCE</scope>
    <source>
        <strain evidence="4">CGMCC 1.10998</strain>
    </source>
</reference>
<protein>
    <recommendedName>
        <fullName evidence="3">LysM domain-containing protein</fullName>
    </recommendedName>
</protein>
<feature type="domain" description="LysM" evidence="3">
    <location>
        <begin position="426"/>
        <end position="469"/>
    </location>
</feature>
<reference evidence="4" key="2">
    <citation type="submission" date="2020-09" db="EMBL/GenBank/DDBJ databases">
        <authorList>
            <person name="Sun Q."/>
            <person name="Zhou Y."/>
        </authorList>
    </citation>
    <scope>NUCLEOTIDE SEQUENCE</scope>
    <source>
        <strain evidence="4">CGMCC 1.10998</strain>
    </source>
</reference>
<evidence type="ECO:0000313" key="5">
    <source>
        <dbReference type="Proteomes" id="UP000637423"/>
    </source>
</evidence>
<dbReference type="AlphaFoldDB" id="A0A916UJB8"/>
<evidence type="ECO:0000256" key="2">
    <source>
        <dbReference type="SAM" id="SignalP"/>
    </source>
</evidence>
<dbReference type="RefSeq" id="WP_188566054.1">
    <property type="nucleotide sequence ID" value="NZ_BMED01000002.1"/>
</dbReference>
<feature type="signal peptide" evidence="2">
    <location>
        <begin position="1"/>
        <end position="27"/>
    </location>
</feature>
<dbReference type="PANTHER" id="PTHR37423">
    <property type="entry name" value="SOLUBLE LYTIC MUREIN TRANSGLYCOSYLASE-RELATED"/>
    <property type="match status" value="1"/>
</dbReference>
<proteinExistence type="inferred from homology"/>
<evidence type="ECO:0000313" key="4">
    <source>
        <dbReference type="EMBL" id="GGC73957.1"/>
    </source>
</evidence>
<organism evidence="4 5">
    <name type="scientific">Undibacterium terreum</name>
    <dbReference type="NCBI Taxonomy" id="1224302"/>
    <lineage>
        <taxon>Bacteria</taxon>
        <taxon>Pseudomonadati</taxon>
        <taxon>Pseudomonadota</taxon>
        <taxon>Betaproteobacteria</taxon>
        <taxon>Burkholderiales</taxon>
        <taxon>Oxalobacteraceae</taxon>
        <taxon>Undibacterium</taxon>
    </lineage>
</organism>
<evidence type="ECO:0000259" key="3">
    <source>
        <dbReference type="PROSITE" id="PS51782"/>
    </source>
</evidence>
<dbReference type="PROSITE" id="PS51782">
    <property type="entry name" value="LYSM"/>
    <property type="match status" value="1"/>
</dbReference>
<dbReference type="SUPFAM" id="SSF53955">
    <property type="entry name" value="Lysozyme-like"/>
    <property type="match status" value="1"/>
</dbReference>
<dbReference type="SMART" id="SM00257">
    <property type="entry name" value="LysM"/>
    <property type="match status" value="2"/>
</dbReference>
<dbReference type="InterPro" id="IPR023346">
    <property type="entry name" value="Lysozyme-like_dom_sf"/>
</dbReference>
<dbReference type="InterPro" id="IPR018392">
    <property type="entry name" value="LysM"/>
</dbReference>
<dbReference type="EMBL" id="BMED01000002">
    <property type="protein sequence ID" value="GGC73957.1"/>
    <property type="molecule type" value="Genomic_DNA"/>
</dbReference>
<feature type="chain" id="PRO_5036834528" description="LysM domain-containing protein" evidence="2">
    <location>
        <begin position="28"/>
        <end position="521"/>
    </location>
</feature>
<dbReference type="SUPFAM" id="SSF54106">
    <property type="entry name" value="LysM domain"/>
    <property type="match status" value="1"/>
</dbReference>
<dbReference type="GO" id="GO:0008933">
    <property type="term" value="F:peptidoglycan lytic transglycosylase activity"/>
    <property type="evidence" value="ECO:0007669"/>
    <property type="project" value="InterPro"/>
</dbReference>
<dbReference type="GO" id="GO:0000270">
    <property type="term" value="P:peptidoglycan metabolic process"/>
    <property type="evidence" value="ECO:0007669"/>
    <property type="project" value="InterPro"/>
</dbReference>
<accession>A0A916UJB8</accession>
<gene>
    <name evidence="4" type="ORF">GCM10011396_21480</name>
</gene>
<dbReference type="PANTHER" id="PTHR37423:SF2">
    <property type="entry name" value="MEMBRANE-BOUND LYTIC MUREIN TRANSGLYCOSYLASE C"/>
    <property type="match status" value="1"/>
</dbReference>
<dbReference type="Proteomes" id="UP000637423">
    <property type="component" value="Unassembled WGS sequence"/>
</dbReference>
<dbReference type="InterPro" id="IPR000189">
    <property type="entry name" value="Transglyc_AS"/>
</dbReference>
<name>A0A916UJB8_9BURK</name>